<organism evidence="2">
    <name type="scientific">uncultured Rubrobacteraceae bacterium</name>
    <dbReference type="NCBI Taxonomy" id="349277"/>
    <lineage>
        <taxon>Bacteria</taxon>
        <taxon>Bacillati</taxon>
        <taxon>Actinomycetota</taxon>
        <taxon>Rubrobacteria</taxon>
        <taxon>Rubrobacterales</taxon>
        <taxon>Rubrobacteraceae</taxon>
        <taxon>environmental samples</taxon>
    </lineage>
</organism>
<protein>
    <submittedName>
        <fullName evidence="2">Uncharacterized protein</fullName>
    </submittedName>
</protein>
<gene>
    <name evidence="2" type="ORF">AVDCRST_MAG12-2377</name>
</gene>
<accession>A0A6J4SDT7</accession>
<sequence>ANGPGSRPGGDARRGRRGRARLLLRPARPGRATETRRARRARWRVVRVARRAPVAPRRRGPVPAEQEGAPGVRGPFPRGTGPQIGGGRSARPVGRGVGAAAQVLRGEPVREQAGVSGTEAL</sequence>
<dbReference type="EMBL" id="CADCVK010000349">
    <property type="protein sequence ID" value="CAA9496156.1"/>
    <property type="molecule type" value="Genomic_DNA"/>
</dbReference>
<feature type="non-terminal residue" evidence="2">
    <location>
        <position position="121"/>
    </location>
</feature>
<evidence type="ECO:0000256" key="1">
    <source>
        <dbReference type="SAM" id="MobiDB-lite"/>
    </source>
</evidence>
<feature type="compositionally biased region" description="Low complexity" evidence="1">
    <location>
        <begin position="89"/>
        <end position="106"/>
    </location>
</feature>
<reference evidence="2" key="1">
    <citation type="submission" date="2020-02" db="EMBL/GenBank/DDBJ databases">
        <authorList>
            <person name="Meier V. D."/>
        </authorList>
    </citation>
    <scope>NUCLEOTIDE SEQUENCE</scope>
    <source>
        <strain evidence="2">AVDCRST_MAG12</strain>
    </source>
</reference>
<feature type="region of interest" description="Disordered" evidence="1">
    <location>
        <begin position="1"/>
        <end position="40"/>
    </location>
</feature>
<name>A0A6J4SDT7_9ACTN</name>
<evidence type="ECO:0000313" key="2">
    <source>
        <dbReference type="EMBL" id="CAA9496156.1"/>
    </source>
</evidence>
<dbReference type="AlphaFoldDB" id="A0A6J4SDT7"/>
<feature type="non-terminal residue" evidence="2">
    <location>
        <position position="1"/>
    </location>
</feature>
<feature type="region of interest" description="Disordered" evidence="1">
    <location>
        <begin position="54"/>
        <end position="121"/>
    </location>
</feature>
<proteinExistence type="predicted"/>